<organism evidence="1">
    <name type="scientific">marine metagenome</name>
    <dbReference type="NCBI Taxonomy" id="408172"/>
    <lineage>
        <taxon>unclassified sequences</taxon>
        <taxon>metagenomes</taxon>
        <taxon>ecological metagenomes</taxon>
    </lineage>
</organism>
<sequence>MLDAISSYDLTIRYNYRLSYSSLNSFTPHLFSLETIYKDDW</sequence>
<accession>A0A382NDJ5</accession>
<dbReference type="AlphaFoldDB" id="A0A382NDJ5"/>
<evidence type="ECO:0000313" key="1">
    <source>
        <dbReference type="EMBL" id="SVC57812.1"/>
    </source>
</evidence>
<name>A0A382NDJ5_9ZZZZ</name>
<reference evidence="1" key="1">
    <citation type="submission" date="2018-05" db="EMBL/GenBank/DDBJ databases">
        <authorList>
            <person name="Lanie J.A."/>
            <person name="Ng W.-L."/>
            <person name="Kazmierczak K.M."/>
            <person name="Andrzejewski T.M."/>
            <person name="Davidsen T.M."/>
            <person name="Wayne K.J."/>
            <person name="Tettelin H."/>
            <person name="Glass J.I."/>
            <person name="Rusch D."/>
            <person name="Podicherti R."/>
            <person name="Tsui H.-C.T."/>
            <person name="Winkler M.E."/>
        </authorList>
    </citation>
    <scope>NUCLEOTIDE SEQUENCE</scope>
</reference>
<proteinExistence type="predicted"/>
<dbReference type="EMBL" id="UINC01098927">
    <property type="protein sequence ID" value="SVC57812.1"/>
    <property type="molecule type" value="Genomic_DNA"/>
</dbReference>
<gene>
    <name evidence="1" type="ORF">METZ01_LOCUS310666</name>
</gene>
<protein>
    <submittedName>
        <fullName evidence="1">Uncharacterized protein</fullName>
    </submittedName>
</protein>